<proteinExistence type="predicted"/>
<dbReference type="EMBL" id="JAFJYH010000085">
    <property type="protein sequence ID" value="KAG4420367.1"/>
    <property type="molecule type" value="Genomic_DNA"/>
</dbReference>
<dbReference type="InterPro" id="IPR016181">
    <property type="entry name" value="Acyl_CoA_acyltransferase"/>
</dbReference>
<gene>
    <name evidence="1" type="ORF">IFR04_006479</name>
</gene>
<keyword evidence="2" id="KW-1185">Reference proteome</keyword>
<dbReference type="Proteomes" id="UP000664132">
    <property type="component" value="Unassembled WGS sequence"/>
</dbReference>
<accession>A0A8H7TIT0</accession>
<dbReference type="AlphaFoldDB" id="A0A8H7TIT0"/>
<organism evidence="1 2">
    <name type="scientific">Cadophora malorum</name>
    <dbReference type="NCBI Taxonomy" id="108018"/>
    <lineage>
        <taxon>Eukaryota</taxon>
        <taxon>Fungi</taxon>
        <taxon>Dikarya</taxon>
        <taxon>Ascomycota</taxon>
        <taxon>Pezizomycotina</taxon>
        <taxon>Leotiomycetes</taxon>
        <taxon>Helotiales</taxon>
        <taxon>Ploettnerulaceae</taxon>
        <taxon>Cadophora</taxon>
    </lineage>
</organism>
<protein>
    <recommendedName>
        <fullName evidence="3">N-acetyltransferase domain-containing protein</fullName>
    </recommendedName>
</protein>
<dbReference type="OrthoDB" id="508139at2759"/>
<evidence type="ECO:0000313" key="2">
    <source>
        <dbReference type="Proteomes" id="UP000664132"/>
    </source>
</evidence>
<dbReference type="Gene3D" id="3.40.630.30">
    <property type="match status" value="1"/>
</dbReference>
<reference evidence="1" key="1">
    <citation type="submission" date="2021-02" db="EMBL/GenBank/DDBJ databases">
        <title>Genome sequence Cadophora malorum strain M34.</title>
        <authorList>
            <person name="Stefanovic E."/>
            <person name="Vu D."/>
            <person name="Scully C."/>
            <person name="Dijksterhuis J."/>
            <person name="Roader J."/>
            <person name="Houbraken J."/>
        </authorList>
    </citation>
    <scope>NUCLEOTIDE SEQUENCE</scope>
    <source>
        <strain evidence="1">M34</strain>
    </source>
</reference>
<dbReference type="SUPFAM" id="SSF55729">
    <property type="entry name" value="Acyl-CoA N-acyltransferases (Nat)"/>
    <property type="match status" value="1"/>
</dbReference>
<evidence type="ECO:0008006" key="3">
    <source>
        <dbReference type="Google" id="ProtNLM"/>
    </source>
</evidence>
<sequence>MAAIVEAELSLDMGRLALHSKAAPKIEIQSNDDCKSYRTLSTTSPTPVLQISIAPSDIQMDCQVGTIPKLRPFCRLIDIYADCNDEELGAARACYVDRLPLKILNPQNFQGSLQLLHTQSDGFTLCNRDGTTQSKPMMYPWSKEINYGAVLVLQLLFHEKEYRRQGMAQALLEAQIEMTEKQKSGLRFMFVKPGVFLEDVEEQIHDDMSLEEKKEVGRRAYANAVRFYRAVGFRRVGMSN</sequence>
<name>A0A8H7TIT0_9HELO</name>
<comment type="caution">
    <text evidence="1">The sequence shown here is derived from an EMBL/GenBank/DDBJ whole genome shotgun (WGS) entry which is preliminary data.</text>
</comment>
<evidence type="ECO:0000313" key="1">
    <source>
        <dbReference type="EMBL" id="KAG4420367.1"/>
    </source>
</evidence>